<dbReference type="Proteomes" id="UP000799764">
    <property type="component" value="Unassembled WGS sequence"/>
</dbReference>
<comment type="caution">
    <text evidence="1">The sequence shown here is derived from an EMBL/GenBank/DDBJ whole genome shotgun (WGS) entry which is preliminary data.</text>
</comment>
<organism evidence="1 2">
    <name type="scientific">Karstenula rhodostoma CBS 690.94</name>
    <dbReference type="NCBI Taxonomy" id="1392251"/>
    <lineage>
        <taxon>Eukaryota</taxon>
        <taxon>Fungi</taxon>
        <taxon>Dikarya</taxon>
        <taxon>Ascomycota</taxon>
        <taxon>Pezizomycotina</taxon>
        <taxon>Dothideomycetes</taxon>
        <taxon>Pleosporomycetidae</taxon>
        <taxon>Pleosporales</taxon>
        <taxon>Massarineae</taxon>
        <taxon>Didymosphaeriaceae</taxon>
        <taxon>Karstenula</taxon>
    </lineage>
</organism>
<sequence length="148" mass="16602">MSSVYWIGIRALDADCTDDSTIGKESEQFSLVSLYAYAFEKASNLRQTPKRTPALPTDIFEVTEEAKNIAFDIPQLTAIASVVKGKEGRRVSVSGRCKGQELVLLSVYVDDDEIENVKLEGGQWTLVVSSRVFELDEREKMLYLTSRK</sequence>
<dbReference type="EMBL" id="MU001499">
    <property type="protein sequence ID" value="KAF2445918.1"/>
    <property type="molecule type" value="Genomic_DNA"/>
</dbReference>
<protein>
    <submittedName>
        <fullName evidence="1">Uncharacterized protein</fullName>
    </submittedName>
</protein>
<evidence type="ECO:0000313" key="2">
    <source>
        <dbReference type="Proteomes" id="UP000799764"/>
    </source>
</evidence>
<gene>
    <name evidence="1" type="ORF">P171DRAFT_484575</name>
</gene>
<proteinExistence type="predicted"/>
<evidence type="ECO:0000313" key="1">
    <source>
        <dbReference type="EMBL" id="KAF2445918.1"/>
    </source>
</evidence>
<name>A0A9P4PMB1_9PLEO</name>
<keyword evidence="2" id="KW-1185">Reference proteome</keyword>
<accession>A0A9P4PMB1</accession>
<dbReference type="AlphaFoldDB" id="A0A9P4PMB1"/>
<reference evidence="1" key="1">
    <citation type="journal article" date="2020" name="Stud. Mycol.">
        <title>101 Dothideomycetes genomes: a test case for predicting lifestyles and emergence of pathogens.</title>
        <authorList>
            <person name="Haridas S."/>
            <person name="Albert R."/>
            <person name="Binder M."/>
            <person name="Bloem J."/>
            <person name="Labutti K."/>
            <person name="Salamov A."/>
            <person name="Andreopoulos B."/>
            <person name="Baker S."/>
            <person name="Barry K."/>
            <person name="Bills G."/>
            <person name="Bluhm B."/>
            <person name="Cannon C."/>
            <person name="Castanera R."/>
            <person name="Culley D."/>
            <person name="Daum C."/>
            <person name="Ezra D."/>
            <person name="Gonzalez J."/>
            <person name="Henrissat B."/>
            <person name="Kuo A."/>
            <person name="Liang C."/>
            <person name="Lipzen A."/>
            <person name="Lutzoni F."/>
            <person name="Magnuson J."/>
            <person name="Mondo S."/>
            <person name="Nolan M."/>
            <person name="Ohm R."/>
            <person name="Pangilinan J."/>
            <person name="Park H.-J."/>
            <person name="Ramirez L."/>
            <person name="Alfaro M."/>
            <person name="Sun H."/>
            <person name="Tritt A."/>
            <person name="Yoshinaga Y."/>
            <person name="Zwiers L.-H."/>
            <person name="Turgeon B."/>
            <person name="Goodwin S."/>
            <person name="Spatafora J."/>
            <person name="Crous P."/>
            <person name="Grigoriev I."/>
        </authorList>
    </citation>
    <scope>NUCLEOTIDE SEQUENCE</scope>
    <source>
        <strain evidence="1">CBS 690.94</strain>
    </source>
</reference>